<evidence type="ECO:0000256" key="5">
    <source>
        <dbReference type="ARBA" id="ARBA00023002"/>
    </source>
</evidence>
<evidence type="ECO:0000256" key="1">
    <source>
        <dbReference type="ARBA" id="ARBA00001974"/>
    </source>
</evidence>
<keyword evidence="7" id="KW-0472">Membrane</keyword>
<comment type="cofactor">
    <cofactor evidence="1">
        <name>FAD</name>
        <dbReference type="ChEBI" id="CHEBI:57692"/>
    </cofactor>
</comment>
<comment type="similarity">
    <text evidence="2">Belongs to the paxM FAD-dependent monooxygenase family.</text>
</comment>
<dbReference type="GO" id="GO:0004497">
    <property type="term" value="F:monooxygenase activity"/>
    <property type="evidence" value="ECO:0007669"/>
    <property type="project" value="UniProtKB-KW"/>
</dbReference>
<feature type="transmembrane region" description="Helical" evidence="7">
    <location>
        <begin position="733"/>
        <end position="753"/>
    </location>
</feature>
<keyword evidence="6" id="KW-0503">Monooxygenase</keyword>
<dbReference type="SUPFAM" id="SSF51905">
    <property type="entry name" value="FAD/NAD(P)-binding domain"/>
    <property type="match status" value="1"/>
</dbReference>
<gene>
    <name evidence="9" type="ORF">BN869_000007203_1</name>
</gene>
<evidence type="ECO:0000256" key="7">
    <source>
        <dbReference type="SAM" id="Phobius"/>
    </source>
</evidence>
<feature type="transmembrane region" description="Helical" evidence="7">
    <location>
        <begin position="684"/>
        <end position="705"/>
    </location>
</feature>
<name>A0A0B7K842_BIOOC</name>
<feature type="transmembrane region" description="Helical" evidence="7">
    <location>
        <begin position="517"/>
        <end position="542"/>
    </location>
</feature>
<sequence length="809" mass="90846">MVDKDFKVVIAGGGIAGLGLANMLEMAEIDWVLLESHSEIAPQVGASIGLFPNGLRILDQMGVYEAIRATWGYHPMSNTNRDAKGRVICFSPAMGDHLEKRHGYPFIFIDRRSLLQILFENLKHKDRVHLGKKVENVDMGEHGVKVTTADGETFEGDILVGADGVHSRVREEMWRIGECIQPGVFLQDRESLVSCRYKCVFGISEMSEGLDSNEFVCGDGHSYLISPGPGKRTYWFLFVNTGNGLVKRDRIPRYTKEEETSLVEKHLRDPIAERHTFGDLYESRLYSTLTPLVEHVFKRWHFGRIMLLGDSAHKHNPIAGQGGMSALESGAAFVNELQSLLRRNNPRTMSNNEYDSMLTRTQRRFETRVKGLVKAANDQQRLLANDHPMSGLVPGFLGTVGGLEYDLGHLKKRVVGAISLHESPPPKRSRLVPFTDELPARPIRKMWTLKWLSIMMTGYILFCSRELYNLSGLRGSFDNVAGWGLQQTYVTFLVDQIRSTVMPTYSHLILEQDIDKVLAFIETILILISLVTIWTIEGYRLGHQRSIIRWPILFWVAYKMKRLGLATSLYFIFHMVLGDSTIIGRPVPSSAAKAATLALFIVYFVATALLVVPNFKEQSIRISFDFLQSVPVYTGVLTALFTAHSRSNSIEGLKHSQSTLKEGASDKSAVVGIRNLDVVYLNRLYILLYVSLGAIHLGTVIFAAVQLKGHFSGILQSSDLPFLRSMPDASEGAYFQLIWDLIFTSASLFIFLLHTVWNLRGTGYISTLHAFKVTFMVLAGQIIVGPGATYAALWHWRENLLSGLSEKYY</sequence>
<dbReference type="AlphaFoldDB" id="A0A0B7K842"/>
<organism evidence="9">
    <name type="scientific">Bionectria ochroleuca</name>
    <name type="common">Gliocladium roseum</name>
    <dbReference type="NCBI Taxonomy" id="29856"/>
    <lineage>
        <taxon>Eukaryota</taxon>
        <taxon>Fungi</taxon>
        <taxon>Dikarya</taxon>
        <taxon>Ascomycota</taxon>
        <taxon>Pezizomycotina</taxon>
        <taxon>Sordariomycetes</taxon>
        <taxon>Hypocreomycetidae</taxon>
        <taxon>Hypocreales</taxon>
        <taxon>Bionectriaceae</taxon>
        <taxon>Clonostachys</taxon>
    </lineage>
</organism>
<dbReference type="InterPro" id="IPR002938">
    <property type="entry name" value="FAD-bd"/>
</dbReference>
<dbReference type="EMBL" id="CDPU01000021">
    <property type="protein sequence ID" value="CEO51145.1"/>
    <property type="molecule type" value="Genomic_DNA"/>
</dbReference>
<reference evidence="9" key="1">
    <citation type="submission" date="2015-01" db="EMBL/GenBank/DDBJ databases">
        <authorList>
            <person name="Durling Mikael"/>
        </authorList>
    </citation>
    <scope>NUCLEOTIDE SEQUENCE</scope>
</reference>
<evidence type="ECO:0000256" key="2">
    <source>
        <dbReference type="ARBA" id="ARBA00007992"/>
    </source>
</evidence>
<dbReference type="InterPro" id="IPR050562">
    <property type="entry name" value="FAD_mOase_fung"/>
</dbReference>
<keyword evidence="4" id="KW-0274">FAD</keyword>
<protein>
    <recommendedName>
        <fullName evidence="8">FAD-binding domain-containing protein</fullName>
    </recommendedName>
</protein>
<keyword evidence="5" id="KW-0560">Oxidoreductase</keyword>
<feature type="domain" description="FAD-binding" evidence="8">
    <location>
        <begin position="6"/>
        <end position="342"/>
    </location>
</feature>
<evidence type="ECO:0000256" key="3">
    <source>
        <dbReference type="ARBA" id="ARBA00022630"/>
    </source>
</evidence>
<dbReference type="InterPro" id="IPR036188">
    <property type="entry name" value="FAD/NAD-bd_sf"/>
</dbReference>
<dbReference type="PRINTS" id="PR00420">
    <property type="entry name" value="RNGMNOXGNASE"/>
</dbReference>
<dbReference type="PANTHER" id="PTHR47356">
    <property type="entry name" value="FAD-DEPENDENT MONOOXYGENASE ASQG-RELATED"/>
    <property type="match status" value="1"/>
</dbReference>
<evidence type="ECO:0000259" key="8">
    <source>
        <dbReference type="Pfam" id="PF01494"/>
    </source>
</evidence>
<dbReference type="PANTHER" id="PTHR47356:SF2">
    <property type="entry name" value="FAD-BINDING DOMAIN-CONTAINING PROTEIN-RELATED"/>
    <property type="match status" value="1"/>
</dbReference>
<feature type="transmembrane region" description="Helical" evidence="7">
    <location>
        <begin position="773"/>
        <end position="796"/>
    </location>
</feature>
<keyword evidence="7" id="KW-1133">Transmembrane helix</keyword>
<proteinExistence type="inferred from homology"/>
<dbReference type="GO" id="GO:0071949">
    <property type="term" value="F:FAD binding"/>
    <property type="evidence" value="ECO:0007669"/>
    <property type="project" value="InterPro"/>
</dbReference>
<keyword evidence="3" id="KW-0285">Flavoprotein</keyword>
<evidence type="ECO:0000256" key="6">
    <source>
        <dbReference type="ARBA" id="ARBA00023033"/>
    </source>
</evidence>
<accession>A0A0B7K842</accession>
<evidence type="ECO:0000256" key="4">
    <source>
        <dbReference type="ARBA" id="ARBA00022827"/>
    </source>
</evidence>
<feature type="transmembrane region" description="Helical" evidence="7">
    <location>
        <begin position="563"/>
        <end position="584"/>
    </location>
</feature>
<evidence type="ECO:0000313" key="9">
    <source>
        <dbReference type="EMBL" id="CEO51145.1"/>
    </source>
</evidence>
<feature type="transmembrane region" description="Helical" evidence="7">
    <location>
        <begin position="590"/>
        <end position="612"/>
    </location>
</feature>
<dbReference type="Pfam" id="PF01494">
    <property type="entry name" value="FAD_binding_3"/>
    <property type="match status" value="1"/>
</dbReference>
<dbReference type="Gene3D" id="3.50.50.60">
    <property type="entry name" value="FAD/NAD(P)-binding domain"/>
    <property type="match status" value="1"/>
</dbReference>
<keyword evidence="7" id="KW-0812">Transmembrane</keyword>